<keyword evidence="1" id="KW-0472">Membrane</keyword>
<evidence type="ECO:0000313" key="2">
    <source>
        <dbReference type="EMBL" id="UOF90525.1"/>
    </source>
</evidence>
<sequence length="320" mass="36996">MQLMKVPFQTTFSHVPNWLKWIAVVLCFLIPVWILLKPYTLSANQIRQNYFAALKKKDYQQAYEYLDQQQQAGVISFDAFKQWLTAFPEEGKQIEIHKAPLFGSSIYIWRVVLPSKRISIQLPFANADIAVDGITHHTVSSEISLPVFIGKHTVSMSAKGISLARQTIDVTSAPQLQSVTLNAAAPPELVQSIRMFLIQYNQTWCRAVNIQSPEGILAFLTGKQSPEYKFLNDYIRTLKTENWIRDLETFQSLQMINSSIKDDQHILVSTKETYHHDLTVIKNHENWRQGDKKSYDSTVYWTYNIKLLDAHKFQIESLQR</sequence>
<reference evidence="2" key="1">
    <citation type="submission" date="2021-12" db="EMBL/GenBank/DDBJ databases">
        <title>Alicyclobacillaceae gen. nov., sp. nov., isolated from chalcocite enrichment system.</title>
        <authorList>
            <person name="Jiang Z."/>
        </authorList>
    </citation>
    <scope>NUCLEOTIDE SEQUENCE</scope>
    <source>
        <strain evidence="2">MYW30-H2</strain>
    </source>
</reference>
<keyword evidence="1" id="KW-1133">Transmembrane helix</keyword>
<name>A0ABY4CRP2_9BACL</name>
<accession>A0ABY4CRP2</accession>
<gene>
    <name evidence="2" type="ORF">LSG31_22155</name>
</gene>
<keyword evidence="1" id="KW-0812">Transmembrane</keyword>
<keyword evidence="3" id="KW-1185">Reference proteome</keyword>
<organism evidence="2 3">
    <name type="scientific">Fodinisporobacter ferrooxydans</name>
    <dbReference type="NCBI Taxonomy" id="2901836"/>
    <lineage>
        <taxon>Bacteria</taxon>
        <taxon>Bacillati</taxon>
        <taxon>Bacillota</taxon>
        <taxon>Bacilli</taxon>
        <taxon>Bacillales</taxon>
        <taxon>Alicyclobacillaceae</taxon>
        <taxon>Fodinisporobacter</taxon>
    </lineage>
</organism>
<dbReference type="RefSeq" id="WP_347437222.1">
    <property type="nucleotide sequence ID" value="NZ_CP089291.1"/>
</dbReference>
<proteinExistence type="predicted"/>
<dbReference type="EMBL" id="CP089291">
    <property type="protein sequence ID" value="UOF90525.1"/>
    <property type="molecule type" value="Genomic_DNA"/>
</dbReference>
<feature type="transmembrane region" description="Helical" evidence="1">
    <location>
        <begin position="18"/>
        <end position="36"/>
    </location>
</feature>
<dbReference type="Proteomes" id="UP000830167">
    <property type="component" value="Chromosome"/>
</dbReference>
<evidence type="ECO:0000313" key="3">
    <source>
        <dbReference type="Proteomes" id="UP000830167"/>
    </source>
</evidence>
<evidence type="ECO:0000256" key="1">
    <source>
        <dbReference type="SAM" id="Phobius"/>
    </source>
</evidence>
<protein>
    <submittedName>
        <fullName evidence="2">Uncharacterized protein</fullName>
    </submittedName>
</protein>